<dbReference type="EMBL" id="OBMM01000001">
    <property type="protein sequence ID" value="SOB95025.1"/>
    <property type="molecule type" value="Genomic_DNA"/>
</dbReference>
<name>A0A285RLN5_9PROT</name>
<keyword evidence="1" id="KW-0812">Transmembrane</keyword>
<sequence>MRLFEFLTEWANLAAWVGAVTGVFALAPSIIQFIWKLSDRRESHWPQISVHHSAGSRLFDFNYTVVTIRNRRDFDYKLSSIFLTDNYDLCIEVLRTEPENIINYEESVGGRVEFLSSEIIKPDQEVNLYLSAYSEKDGDLVGESVLTGSFDIPAVECTLRLISNSSGKMKWYKFNCAARNCFIDLTHK</sequence>
<accession>A0A285RLN5</accession>
<evidence type="ECO:0000313" key="2">
    <source>
        <dbReference type="EMBL" id="SOB95025.1"/>
    </source>
</evidence>
<dbReference type="Proteomes" id="UP000219068">
    <property type="component" value="Unassembled WGS sequence"/>
</dbReference>
<reference evidence="2 3" key="1">
    <citation type="submission" date="2017-08" db="EMBL/GenBank/DDBJ databases">
        <authorList>
            <person name="de Groot N.N."/>
        </authorList>
    </citation>
    <scope>NUCLEOTIDE SEQUENCE [LARGE SCALE GENOMIC DNA]</scope>
    <source>
        <strain evidence="2 3">USBA 78</strain>
    </source>
</reference>
<evidence type="ECO:0000256" key="1">
    <source>
        <dbReference type="SAM" id="Phobius"/>
    </source>
</evidence>
<evidence type="ECO:0000313" key="3">
    <source>
        <dbReference type="Proteomes" id="UP000219068"/>
    </source>
</evidence>
<gene>
    <name evidence="2" type="ORF">SAMN05428964_1011338</name>
</gene>
<proteinExistence type="predicted"/>
<keyword evidence="1" id="KW-1133">Transmembrane helix</keyword>
<keyword evidence="1" id="KW-0472">Membrane</keyword>
<dbReference type="AlphaFoldDB" id="A0A285RLN5"/>
<organism evidence="2 3">
    <name type="scientific">Thalassospira xiamenensis</name>
    <dbReference type="NCBI Taxonomy" id="220697"/>
    <lineage>
        <taxon>Bacteria</taxon>
        <taxon>Pseudomonadati</taxon>
        <taxon>Pseudomonadota</taxon>
        <taxon>Alphaproteobacteria</taxon>
        <taxon>Rhodospirillales</taxon>
        <taxon>Thalassospiraceae</taxon>
        <taxon>Thalassospira</taxon>
    </lineage>
</organism>
<protein>
    <submittedName>
        <fullName evidence="2">Uncharacterized protein</fullName>
    </submittedName>
</protein>
<feature type="transmembrane region" description="Helical" evidence="1">
    <location>
        <begin position="13"/>
        <end position="35"/>
    </location>
</feature>